<feature type="region of interest" description="Disordered" evidence="7">
    <location>
        <begin position="35"/>
        <end position="72"/>
    </location>
</feature>
<dbReference type="PANTHER" id="PTHR47995">
    <property type="entry name" value="TRANSCRIPTION FACTOR MYB33-RELATED"/>
    <property type="match status" value="1"/>
</dbReference>
<keyword evidence="2" id="KW-0677">Repeat</keyword>
<evidence type="ECO:0000256" key="7">
    <source>
        <dbReference type="SAM" id="MobiDB-lite"/>
    </source>
</evidence>
<evidence type="ECO:0000256" key="1">
    <source>
        <dbReference type="ARBA" id="ARBA00004123"/>
    </source>
</evidence>
<keyword evidence="4" id="KW-0238">DNA-binding</keyword>
<sequence length="321" mass="35936">MKRRQRAGLPLYPHEIQHLGIGNDDEFEIRCFQFPNQDHPNHQDMIQYTNSSNTSPSSSSFSSSSSQPPKELCLDPLISTNPGLNQIPNMFSPYNNSFENDNKQFGFSLTFSSSSSSNELCNPDQLLELMSENLDTNVASKKDIDVLSLMGDHETIPSYFSLGLDTTVLELPSNQTPCTSNIMHDNNVHLDSPAGNSGLLDALLEESRALSRGGIFKDARVSSSGLCEFQDKRVKMDFENRLIDHLSSSHQSSFESNSNLYEKHNEATMLKATVDDDDDDMLKSLLNSFPSTTPLPDWYQTREILIKGGLTERNIDRTPSR</sequence>
<evidence type="ECO:0000313" key="8">
    <source>
        <dbReference type="EMBL" id="RID66849.1"/>
    </source>
</evidence>
<accession>A0A397ZMG7</accession>
<reference evidence="8 9" key="1">
    <citation type="submission" date="2018-06" db="EMBL/GenBank/DDBJ databases">
        <title>WGS assembly of Brassica rapa FPsc.</title>
        <authorList>
            <person name="Bowman J."/>
            <person name="Kohchi T."/>
            <person name="Yamato K."/>
            <person name="Jenkins J."/>
            <person name="Shu S."/>
            <person name="Ishizaki K."/>
            <person name="Yamaoka S."/>
            <person name="Nishihama R."/>
            <person name="Nakamura Y."/>
            <person name="Berger F."/>
            <person name="Adam C."/>
            <person name="Aki S."/>
            <person name="Althoff F."/>
            <person name="Araki T."/>
            <person name="Arteaga-Vazquez M."/>
            <person name="Balasubrmanian S."/>
            <person name="Bauer D."/>
            <person name="Boehm C."/>
            <person name="Briginshaw L."/>
            <person name="Caballero-Perez J."/>
            <person name="Catarino B."/>
            <person name="Chen F."/>
            <person name="Chiyoda S."/>
            <person name="Chovatia M."/>
            <person name="Davies K."/>
            <person name="Delmans M."/>
            <person name="Demura T."/>
            <person name="Dierschke T."/>
            <person name="Dolan L."/>
            <person name="Dorantes-Acosta A."/>
            <person name="Eklund D."/>
            <person name="Florent S."/>
            <person name="Flores-Sandoval E."/>
            <person name="Fujiyama A."/>
            <person name="Fukuzawa H."/>
            <person name="Galik B."/>
            <person name="Grimanelli D."/>
            <person name="Grimwood J."/>
            <person name="Grossniklaus U."/>
            <person name="Hamada T."/>
            <person name="Haseloff J."/>
            <person name="Hetherington A."/>
            <person name="Higo A."/>
            <person name="Hirakawa Y."/>
            <person name="Hundley H."/>
            <person name="Ikeda Y."/>
            <person name="Inoue K."/>
            <person name="Inoue S."/>
            <person name="Ishida S."/>
            <person name="Jia Q."/>
            <person name="Kakita M."/>
            <person name="Kanazawa T."/>
            <person name="Kawai Y."/>
            <person name="Kawashima T."/>
            <person name="Kennedy M."/>
            <person name="Kinose K."/>
            <person name="Kinoshita T."/>
            <person name="Kohara Y."/>
            <person name="Koide E."/>
            <person name="Komatsu K."/>
            <person name="Kopischke S."/>
            <person name="Kubo M."/>
            <person name="Kyozuka J."/>
            <person name="Lagercrantz U."/>
            <person name="Lin S."/>
            <person name="Lindquist E."/>
            <person name="Lipzen A."/>
            <person name="Lu C."/>
            <person name="Luna E."/>
            <person name="Martienssen R."/>
            <person name="Minamino N."/>
            <person name="Mizutani M."/>
            <person name="Mizutani M."/>
            <person name="Mochizuki N."/>
            <person name="Monte I."/>
            <person name="Mosher R."/>
            <person name="Nagasaki H."/>
            <person name="Nakagami H."/>
            <person name="Naramoto S."/>
            <person name="Nishitani K."/>
            <person name="Ohtani M."/>
            <person name="Okamoto T."/>
            <person name="Okumura M."/>
            <person name="Phillips J."/>
            <person name="Pollak B."/>
            <person name="Reinders A."/>
            <person name="Roevekamp M."/>
            <person name="Sano R."/>
            <person name="Sawa S."/>
            <person name="Schmid M."/>
            <person name="Shirakawa M."/>
            <person name="Solano R."/>
            <person name="Spunde A."/>
            <person name="Suetsugu N."/>
            <person name="Sugano S."/>
            <person name="Sugiyama A."/>
            <person name="Sun R."/>
            <person name="Suzuki Y."/>
            <person name="Takenaka M."/>
            <person name="Takezawa D."/>
            <person name="Tomogane H."/>
            <person name="Tsuzuki M."/>
            <person name="Ueda T."/>
            <person name="Umeda M."/>
            <person name="Ward J."/>
            <person name="Watanabe Y."/>
            <person name="Yazaki K."/>
            <person name="Yokoyama R."/>
            <person name="Yoshitake Y."/>
            <person name="Yotsui I."/>
            <person name="Zachgo S."/>
            <person name="Schmutz J."/>
        </authorList>
    </citation>
    <scope>NUCLEOTIDE SEQUENCE [LARGE SCALE GENOMIC DNA]</scope>
    <source>
        <strain evidence="9">cv. B-3</strain>
    </source>
</reference>
<evidence type="ECO:0000256" key="3">
    <source>
        <dbReference type="ARBA" id="ARBA00023015"/>
    </source>
</evidence>
<dbReference type="Proteomes" id="UP000264353">
    <property type="component" value="Chromosome A4"/>
</dbReference>
<comment type="subcellular location">
    <subcellularLocation>
        <location evidence="1">Nucleus</location>
    </subcellularLocation>
</comment>
<evidence type="ECO:0000256" key="6">
    <source>
        <dbReference type="ARBA" id="ARBA00023242"/>
    </source>
</evidence>
<evidence type="ECO:0000256" key="5">
    <source>
        <dbReference type="ARBA" id="ARBA00023163"/>
    </source>
</evidence>
<keyword evidence="6" id="KW-0539">Nucleus</keyword>
<dbReference type="GO" id="GO:0005634">
    <property type="term" value="C:nucleus"/>
    <property type="evidence" value="ECO:0007669"/>
    <property type="project" value="UniProtKB-SubCell"/>
</dbReference>
<feature type="compositionally biased region" description="Low complexity" evidence="7">
    <location>
        <begin position="51"/>
        <end position="66"/>
    </location>
</feature>
<name>A0A397ZMG7_BRACM</name>
<keyword evidence="5" id="KW-0804">Transcription</keyword>
<proteinExistence type="predicted"/>
<dbReference type="EMBL" id="CM010631">
    <property type="protein sequence ID" value="RID66849.1"/>
    <property type="molecule type" value="Genomic_DNA"/>
</dbReference>
<dbReference type="AlphaFoldDB" id="A0A397ZMG7"/>
<keyword evidence="3" id="KW-0805">Transcription regulation</keyword>
<organism evidence="8 9">
    <name type="scientific">Brassica campestris</name>
    <name type="common">Field mustard</name>
    <dbReference type="NCBI Taxonomy" id="3711"/>
    <lineage>
        <taxon>Eukaryota</taxon>
        <taxon>Viridiplantae</taxon>
        <taxon>Streptophyta</taxon>
        <taxon>Embryophyta</taxon>
        <taxon>Tracheophyta</taxon>
        <taxon>Spermatophyta</taxon>
        <taxon>Magnoliopsida</taxon>
        <taxon>eudicotyledons</taxon>
        <taxon>Gunneridae</taxon>
        <taxon>Pentapetalae</taxon>
        <taxon>rosids</taxon>
        <taxon>malvids</taxon>
        <taxon>Brassicales</taxon>
        <taxon>Brassicaceae</taxon>
        <taxon>Brassiceae</taxon>
        <taxon>Brassica</taxon>
    </lineage>
</organism>
<evidence type="ECO:0000256" key="4">
    <source>
        <dbReference type="ARBA" id="ARBA00023125"/>
    </source>
</evidence>
<protein>
    <submittedName>
        <fullName evidence="8">Uncharacterized protein</fullName>
    </submittedName>
</protein>
<dbReference type="PANTHER" id="PTHR47995:SF33">
    <property type="entry name" value="BNAA04G18810D PROTEIN"/>
    <property type="match status" value="1"/>
</dbReference>
<dbReference type="GO" id="GO:0003677">
    <property type="term" value="F:DNA binding"/>
    <property type="evidence" value="ECO:0007669"/>
    <property type="project" value="UniProtKB-KW"/>
</dbReference>
<evidence type="ECO:0000256" key="2">
    <source>
        <dbReference type="ARBA" id="ARBA00022737"/>
    </source>
</evidence>
<gene>
    <name evidence="8" type="ORF">BRARA_D01963</name>
</gene>
<evidence type="ECO:0000313" key="9">
    <source>
        <dbReference type="Proteomes" id="UP000264353"/>
    </source>
</evidence>
<feature type="compositionally biased region" description="Polar residues" evidence="7">
    <location>
        <begin position="35"/>
        <end position="50"/>
    </location>
</feature>